<accession>A0A813EFF4</accession>
<keyword evidence="2" id="KW-1185">Reference proteome</keyword>
<evidence type="ECO:0000313" key="1">
    <source>
        <dbReference type="EMBL" id="CAE8597268.1"/>
    </source>
</evidence>
<gene>
    <name evidence="1" type="ORF">PGLA1383_LOCUS15717</name>
</gene>
<name>A0A813EFF4_POLGL</name>
<evidence type="ECO:0000313" key="2">
    <source>
        <dbReference type="Proteomes" id="UP000654075"/>
    </source>
</evidence>
<reference evidence="1" key="1">
    <citation type="submission" date="2021-02" db="EMBL/GenBank/DDBJ databases">
        <authorList>
            <person name="Dougan E. K."/>
            <person name="Rhodes N."/>
            <person name="Thang M."/>
            <person name="Chan C."/>
        </authorList>
    </citation>
    <scope>NUCLEOTIDE SEQUENCE</scope>
</reference>
<dbReference type="AlphaFoldDB" id="A0A813EFF4"/>
<feature type="non-terminal residue" evidence="1">
    <location>
        <position position="1"/>
    </location>
</feature>
<dbReference type="Proteomes" id="UP000654075">
    <property type="component" value="Unassembled WGS sequence"/>
</dbReference>
<sequence>SVFCAQAADGHPERARYARSMVASATDLARWFPNYTVLVLQGSSRQIALQDIASGLGLGETGLWAPGGSGLFGKEAIQHGVGLYNPSLAPARKAGHLLVVFRASNWHYCPHSGWDGNWSRVPHHEAQAHQFNRPIVALVSAADLRVVEAAPVDFPRSRFLARFQEVQHGRVLAERQIEGPEDLRIYSTKGGVFWLSFSFRTAFLARLGLRLCLGSSDCQTAAWLDTSSLIELTPEALSRKEHREQQAFKNMNLVEFLNEQTALVEFSVNPRVLLKVDLVSGLWQELSTTVTPSLPRLPTSQFFYRGGFCCVGPVALGGEQVRLGAAHIKFNRYVFLHRIYAVRTVATSPEVCFHFAGRAGLPWHGQLGAGCETLQFVAGMVLLPSQHDQEEQLLLSMGVSDCESSFVSIPLGAVLSLLEPAESFLEGALRPEQGAFAQPPAA</sequence>
<dbReference type="OrthoDB" id="449259at2759"/>
<dbReference type="OMA" id="NPRIMLE"/>
<dbReference type="EMBL" id="CAJNNV010009337">
    <property type="protein sequence ID" value="CAE8597268.1"/>
    <property type="molecule type" value="Genomic_DNA"/>
</dbReference>
<comment type="caution">
    <text evidence="1">The sequence shown here is derived from an EMBL/GenBank/DDBJ whole genome shotgun (WGS) entry which is preliminary data.</text>
</comment>
<feature type="non-terminal residue" evidence="1">
    <location>
        <position position="442"/>
    </location>
</feature>
<proteinExistence type="predicted"/>
<protein>
    <submittedName>
        <fullName evidence="1">Uncharacterized protein</fullName>
    </submittedName>
</protein>
<organism evidence="1 2">
    <name type="scientific">Polarella glacialis</name>
    <name type="common">Dinoflagellate</name>
    <dbReference type="NCBI Taxonomy" id="89957"/>
    <lineage>
        <taxon>Eukaryota</taxon>
        <taxon>Sar</taxon>
        <taxon>Alveolata</taxon>
        <taxon>Dinophyceae</taxon>
        <taxon>Suessiales</taxon>
        <taxon>Suessiaceae</taxon>
        <taxon>Polarella</taxon>
    </lineage>
</organism>